<dbReference type="Pfam" id="PF07156">
    <property type="entry name" value="Prenylcys_lyase"/>
    <property type="match status" value="1"/>
</dbReference>
<dbReference type="InterPro" id="IPR017046">
    <property type="entry name" value="Prenylcysteine_Oxase1"/>
</dbReference>
<comment type="similarity">
    <text evidence="2">Belongs to the prenylcysteine oxidase family.</text>
</comment>
<dbReference type="GO" id="GO:0030328">
    <property type="term" value="P:prenylcysteine catabolic process"/>
    <property type="evidence" value="ECO:0007669"/>
    <property type="project" value="InterPro"/>
</dbReference>
<sequence>MYLATALLVTYGLSEAVSAFKLPFHLPWVSATSNDEQVPLALPPQDHTPRIAIVGAGAGGSSAAFWISKAKERYGLDVEVDIFDSNSYVGGRSTTVQPYDDPELDPIELGASIFVKINKNMWRASEEFGFERVDFDDSDDTLGIWDGSKFVLTSKLGGWWDTVRVIWRYGYKAPTRTKSMVENMMKDFTTLYTPLTGSSPWSNITALTYQLEWTDVVSQSTMDYFDSQGIDSRWTREMIEAATRVNYGQNIDQIHALEGMCSLAATGASQIKGGNWKIFEQFVKRSQANVFLNTTVKSIAEQDGKYFLRAQSKGPHFMERNYNAVIIAAPFHSAEIDLSLTSAAPVIPPQPYVHLHVTLLSTPNPHPRTRFFGLGEKDKVPTTVLTTWEGVRQGEENPAPEFNSLSYHGSLKFRNGTIANTSASGEPEYSVKIFSKQKLEDSYLRKAFGKIGWVHRKEWDAYPILPPTTSFPPVKLAKGLYYVNSFEPFISTMETETISARNAVELLMRDQFNASICKSEPAPEGVKPSDDKEEDFIYGWDC</sequence>
<dbReference type="OrthoDB" id="437369at2759"/>
<dbReference type="SUPFAM" id="SSF51905">
    <property type="entry name" value="FAD/NAD(P)-binding domain"/>
    <property type="match status" value="1"/>
</dbReference>
<dbReference type="STRING" id="745531.A0A0C3S1U0"/>
<dbReference type="PANTHER" id="PTHR15944:SF0">
    <property type="entry name" value="PRENYLCYSTEINE LYASE DOMAIN-CONTAINING PROTEIN"/>
    <property type="match status" value="1"/>
</dbReference>
<reference evidence="10 11" key="1">
    <citation type="journal article" date="2014" name="PLoS Genet.">
        <title>Analysis of the Phlebiopsis gigantea genome, transcriptome and secretome provides insight into its pioneer colonization strategies of wood.</title>
        <authorList>
            <person name="Hori C."/>
            <person name="Ishida T."/>
            <person name="Igarashi K."/>
            <person name="Samejima M."/>
            <person name="Suzuki H."/>
            <person name="Master E."/>
            <person name="Ferreira P."/>
            <person name="Ruiz-Duenas F.J."/>
            <person name="Held B."/>
            <person name="Canessa P."/>
            <person name="Larrondo L.F."/>
            <person name="Schmoll M."/>
            <person name="Druzhinina I.S."/>
            <person name="Kubicek C.P."/>
            <person name="Gaskell J.A."/>
            <person name="Kersten P."/>
            <person name="St John F."/>
            <person name="Glasner J."/>
            <person name="Sabat G."/>
            <person name="Splinter BonDurant S."/>
            <person name="Syed K."/>
            <person name="Yadav J."/>
            <person name="Mgbeahuruike A.C."/>
            <person name="Kovalchuk A."/>
            <person name="Asiegbu F.O."/>
            <person name="Lackner G."/>
            <person name="Hoffmeister D."/>
            <person name="Rencoret J."/>
            <person name="Gutierrez A."/>
            <person name="Sun H."/>
            <person name="Lindquist E."/>
            <person name="Barry K."/>
            <person name="Riley R."/>
            <person name="Grigoriev I.V."/>
            <person name="Henrissat B."/>
            <person name="Kues U."/>
            <person name="Berka R.M."/>
            <person name="Martinez A.T."/>
            <person name="Covert S.F."/>
            <person name="Blanchette R.A."/>
            <person name="Cullen D."/>
        </authorList>
    </citation>
    <scope>NUCLEOTIDE SEQUENCE [LARGE SCALE GENOMIC DNA]</scope>
    <source>
        <strain evidence="10 11">11061_1 CR5-6</strain>
    </source>
</reference>
<keyword evidence="6" id="KW-0560">Oxidoreductase</keyword>
<dbReference type="Gene3D" id="3.50.50.60">
    <property type="entry name" value="FAD/NAD(P)-binding domain"/>
    <property type="match status" value="1"/>
</dbReference>
<keyword evidence="7" id="KW-0325">Glycoprotein</keyword>
<feature type="domain" description="Prenylcysteine lyase" evidence="9">
    <location>
        <begin position="159"/>
        <end position="514"/>
    </location>
</feature>
<keyword evidence="3" id="KW-0285">Flavoprotein</keyword>
<dbReference type="InterPro" id="IPR010795">
    <property type="entry name" value="Prenylcys_lyase"/>
</dbReference>
<evidence type="ECO:0000256" key="1">
    <source>
        <dbReference type="ARBA" id="ARBA00001974"/>
    </source>
</evidence>
<proteinExistence type="inferred from homology"/>
<keyword evidence="5" id="KW-0274">FAD</keyword>
<dbReference type="HOGENOM" id="CLU_021176_0_0_1"/>
<dbReference type="GO" id="GO:0001735">
    <property type="term" value="F:prenylcysteine oxidase activity"/>
    <property type="evidence" value="ECO:0007669"/>
    <property type="project" value="InterPro"/>
</dbReference>
<gene>
    <name evidence="10" type="ORF">PHLGIDRAFT_77794</name>
</gene>
<dbReference type="AlphaFoldDB" id="A0A0C3S1U0"/>
<evidence type="ECO:0000313" key="10">
    <source>
        <dbReference type="EMBL" id="KIP03332.1"/>
    </source>
</evidence>
<protein>
    <recommendedName>
        <fullName evidence="9">Prenylcysteine lyase domain-containing protein</fullName>
    </recommendedName>
</protein>
<organism evidence="10 11">
    <name type="scientific">Phlebiopsis gigantea (strain 11061_1 CR5-6)</name>
    <name type="common">White-rot fungus</name>
    <name type="synonym">Peniophora gigantea</name>
    <dbReference type="NCBI Taxonomy" id="745531"/>
    <lineage>
        <taxon>Eukaryota</taxon>
        <taxon>Fungi</taxon>
        <taxon>Dikarya</taxon>
        <taxon>Basidiomycota</taxon>
        <taxon>Agaricomycotina</taxon>
        <taxon>Agaricomycetes</taxon>
        <taxon>Polyporales</taxon>
        <taxon>Phanerochaetaceae</taxon>
        <taxon>Phlebiopsis</taxon>
    </lineage>
</organism>
<evidence type="ECO:0000256" key="6">
    <source>
        <dbReference type="ARBA" id="ARBA00023002"/>
    </source>
</evidence>
<feature type="chain" id="PRO_5002169210" description="Prenylcysteine lyase domain-containing protein" evidence="8">
    <location>
        <begin position="20"/>
        <end position="542"/>
    </location>
</feature>
<evidence type="ECO:0000256" key="7">
    <source>
        <dbReference type="ARBA" id="ARBA00023180"/>
    </source>
</evidence>
<evidence type="ECO:0000256" key="4">
    <source>
        <dbReference type="ARBA" id="ARBA00022729"/>
    </source>
</evidence>
<dbReference type="Pfam" id="PF13450">
    <property type="entry name" value="NAD_binding_8"/>
    <property type="match status" value="1"/>
</dbReference>
<dbReference type="PIRSF" id="PIRSF036292">
    <property type="entry name" value="Prenylcysteine_oxidase"/>
    <property type="match status" value="1"/>
</dbReference>
<comment type="cofactor">
    <cofactor evidence="1">
        <name>FAD</name>
        <dbReference type="ChEBI" id="CHEBI:57692"/>
    </cofactor>
</comment>
<evidence type="ECO:0000259" key="9">
    <source>
        <dbReference type="Pfam" id="PF07156"/>
    </source>
</evidence>
<dbReference type="InterPro" id="IPR036188">
    <property type="entry name" value="FAD/NAD-bd_sf"/>
</dbReference>
<accession>A0A0C3S1U0</accession>
<evidence type="ECO:0000256" key="5">
    <source>
        <dbReference type="ARBA" id="ARBA00022827"/>
    </source>
</evidence>
<evidence type="ECO:0000313" key="11">
    <source>
        <dbReference type="Proteomes" id="UP000053257"/>
    </source>
</evidence>
<name>A0A0C3S1U0_PHLG1</name>
<dbReference type="GO" id="GO:0030327">
    <property type="term" value="P:prenylated protein catabolic process"/>
    <property type="evidence" value="ECO:0007669"/>
    <property type="project" value="TreeGrafter"/>
</dbReference>
<dbReference type="PANTHER" id="PTHR15944">
    <property type="entry name" value="FARNESYLCYSTEINE LYASE"/>
    <property type="match status" value="1"/>
</dbReference>
<feature type="signal peptide" evidence="8">
    <location>
        <begin position="1"/>
        <end position="19"/>
    </location>
</feature>
<keyword evidence="4 8" id="KW-0732">Signal</keyword>
<evidence type="ECO:0000256" key="2">
    <source>
        <dbReference type="ARBA" id="ARBA00009967"/>
    </source>
</evidence>
<keyword evidence="11" id="KW-1185">Reference proteome</keyword>
<evidence type="ECO:0000256" key="8">
    <source>
        <dbReference type="SAM" id="SignalP"/>
    </source>
</evidence>
<dbReference type="EMBL" id="KN840622">
    <property type="protein sequence ID" value="KIP03332.1"/>
    <property type="molecule type" value="Genomic_DNA"/>
</dbReference>
<evidence type="ECO:0000256" key="3">
    <source>
        <dbReference type="ARBA" id="ARBA00022630"/>
    </source>
</evidence>
<dbReference type="Proteomes" id="UP000053257">
    <property type="component" value="Unassembled WGS sequence"/>
</dbReference>